<dbReference type="Proteomes" id="UP000562492">
    <property type="component" value="Unassembled WGS sequence"/>
</dbReference>
<comment type="caution">
    <text evidence="1">The sequence shown here is derived from an EMBL/GenBank/DDBJ whole genome shotgun (WGS) entry which is preliminary data.</text>
</comment>
<keyword evidence="2" id="KW-1185">Reference proteome</keyword>
<evidence type="ECO:0000313" key="1">
    <source>
        <dbReference type="EMBL" id="MBB6577549.1"/>
    </source>
</evidence>
<dbReference type="EMBL" id="JACHKZ010000007">
    <property type="protein sequence ID" value="MBB6577549.1"/>
    <property type="molecule type" value="Genomic_DNA"/>
</dbReference>
<evidence type="ECO:0000313" key="2">
    <source>
        <dbReference type="Proteomes" id="UP000562492"/>
    </source>
</evidence>
<proteinExistence type="predicted"/>
<dbReference type="RefSeq" id="WP_184707105.1">
    <property type="nucleotide sequence ID" value="NZ_JACHKZ010000007.1"/>
</dbReference>
<sequence length="112" mass="12254">MTQSNRRHYAITVEQAASEAPTLASLAALTRESTTRYKLVEFLVPPMLRAAIKPGPIDGDQWCLLVANNACAAKLKQLVPAMAAHLRVKGYPTADIRLKVLGQGTNRSSIYY</sequence>
<organism evidence="1 2">
    <name type="scientific">Comamonas odontotermitis</name>
    <dbReference type="NCBI Taxonomy" id="379895"/>
    <lineage>
        <taxon>Bacteria</taxon>
        <taxon>Pseudomonadati</taxon>
        <taxon>Pseudomonadota</taxon>
        <taxon>Betaproteobacteria</taxon>
        <taxon>Burkholderiales</taxon>
        <taxon>Comamonadaceae</taxon>
        <taxon>Comamonas</taxon>
    </lineage>
</organism>
<evidence type="ECO:0008006" key="3">
    <source>
        <dbReference type="Google" id="ProtNLM"/>
    </source>
</evidence>
<protein>
    <recommendedName>
        <fullName evidence="3">DUF721 domain-containing protein</fullName>
    </recommendedName>
</protein>
<reference evidence="1 2" key="1">
    <citation type="submission" date="2020-08" db="EMBL/GenBank/DDBJ databases">
        <title>Functional genomics of gut bacteria from endangered species of beetles.</title>
        <authorList>
            <person name="Carlos-Shanley C."/>
        </authorList>
    </citation>
    <scope>NUCLEOTIDE SEQUENCE [LARGE SCALE GENOMIC DNA]</scope>
    <source>
        <strain evidence="1 2">S00124</strain>
    </source>
</reference>
<gene>
    <name evidence="1" type="ORF">HNP33_001605</name>
</gene>
<accession>A0ABR6REG5</accession>
<name>A0ABR6REG5_9BURK</name>